<feature type="region of interest" description="Disordered" evidence="1">
    <location>
        <begin position="130"/>
        <end position="198"/>
    </location>
</feature>
<protein>
    <submittedName>
        <fullName evidence="2">Oidioi.mRNA.OKI2018_I69.PAR.g12191.t1.cds</fullName>
    </submittedName>
</protein>
<feature type="compositionally biased region" description="Low complexity" evidence="1">
    <location>
        <begin position="188"/>
        <end position="198"/>
    </location>
</feature>
<organism evidence="2 3">
    <name type="scientific">Oikopleura dioica</name>
    <name type="common">Tunicate</name>
    <dbReference type="NCBI Taxonomy" id="34765"/>
    <lineage>
        <taxon>Eukaryota</taxon>
        <taxon>Metazoa</taxon>
        <taxon>Chordata</taxon>
        <taxon>Tunicata</taxon>
        <taxon>Appendicularia</taxon>
        <taxon>Copelata</taxon>
        <taxon>Oikopleuridae</taxon>
        <taxon>Oikopleura</taxon>
    </lineage>
</organism>
<accession>A0ABN7RZF5</accession>
<dbReference type="Proteomes" id="UP001158576">
    <property type="component" value="Chromosome PAR"/>
</dbReference>
<proteinExistence type="predicted"/>
<keyword evidence="3" id="KW-1185">Reference proteome</keyword>
<sequence>MTIKLKKFFKWLRKGGAKEQETAEIAKIDNLSNSEELVLCSLPVRAQFAFNPTLSRAPSLAQCGPLRDTAVRKRVMRHTSDVSHRHRTARHFDFIKTRLDELHELAELDRHPIVSPRTRPGRTGLLKFAKTEHVSGGSNRSTSLMDLRMPPVPSSPLMPLWKRSNPSLSGDADESGFSETSETDSNISDSSKCLSSASSSKEDSCLKEKVKKVDSLDDLAFFAAGGTPFTRRRDGPIRRDRKTVLLNRSLSCANAVHRSQLNICWSGIVV</sequence>
<evidence type="ECO:0000313" key="3">
    <source>
        <dbReference type="Proteomes" id="UP001158576"/>
    </source>
</evidence>
<reference evidence="2 3" key="1">
    <citation type="submission" date="2021-04" db="EMBL/GenBank/DDBJ databases">
        <authorList>
            <person name="Bliznina A."/>
        </authorList>
    </citation>
    <scope>NUCLEOTIDE SEQUENCE [LARGE SCALE GENOMIC DNA]</scope>
</reference>
<gene>
    <name evidence="2" type="ORF">OKIOD_LOCUS3749</name>
</gene>
<feature type="compositionally biased region" description="Polar residues" evidence="1">
    <location>
        <begin position="177"/>
        <end position="187"/>
    </location>
</feature>
<evidence type="ECO:0000256" key="1">
    <source>
        <dbReference type="SAM" id="MobiDB-lite"/>
    </source>
</evidence>
<dbReference type="EMBL" id="OU015568">
    <property type="protein sequence ID" value="CAG5089374.1"/>
    <property type="molecule type" value="Genomic_DNA"/>
</dbReference>
<name>A0ABN7RZF5_OIKDI</name>
<evidence type="ECO:0000313" key="2">
    <source>
        <dbReference type="EMBL" id="CAG5089374.1"/>
    </source>
</evidence>